<dbReference type="GO" id="GO:0016787">
    <property type="term" value="F:hydrolase activity"/>
    <property type="evidence" value="ECO:0007669"/>
    <property type="project" value="UniProtKB-KW"/>
</dbReference>
<sequence length="103" mass="11722">MARISFSYLCPASWYFTVPTVSPFPRQRAAFLGLFCISCLLLLILIVDFRHWGASLPRDRQYERYLARVGDLEATDTEDPNLNYGLVVDCGSSGSRIFVYFLA</sequence>
<evidence type="ECO:0000313" key="2">
    <source>
        <dbReference type="EMBL" id="JAA69014.1"/>
    </source>
</evidence>
<organism evidence="2">
    <name type="scientific">Ixodes ricinus</name>
    <name type="common">Common tick</name>
    <name type="synonym">Acarus ricinus</name>
    <dbReference type="NCBI Taxonomy" id="34613"/>
    <lineage>
        <taxon>Eukaryota</taxon>
        <taxon>Metazoa</taxon>
        <taxon>Ecdysozoa</taxon>
        <taxon>Arthropoda</taxon>
        <taxon>Chelicerata</taxon>
        <taxon>Arachnida</taxon>
        <taxon>Acari</taxon>
        <taxon>Parasitiformes</taxon>
        <taxon>Ixodida</taxon>
        <taxon>Ixodoidea</taxon>
        <taxon>Ixodidae</taxon>
        <taxon>Ixodinae</taxon>
        <taxon>Ixodes</taxon>
    </lineage>
</organism>
<name>A0A0K8REU0_IXORI</name>
<dbReference type="Gene3D" id="3.30.420.40">
    <property type="match status" value="1"/>
</dbReference>
<keyword evidence="1" id="KW-0472">Membrane</keyword>
<keyword evidence="1" id="KW-1133">Transmembrane helix</keyword>
<keyword evidence="2" id="KW-0378">Hydrolase</keyword>
<dbReference type="EMBL" id="GADI01004794">
    <property type="protein sequence ID" value="JAA69014.1"/>
    <property type="molecule type" value="mRNA"/>
</dbReference>
<protein>
    <submittedName>
        <fullName evidence="2">Putative ectonucleoside triphosphate diphosphohydrolase 7</fullName>
    </submittedName>
</protein>
<keyword evidence="1" id="KW-0812">Transmembrane</keyword>
<proteinExistence type="evidence at transcript level"/>
<reference evidence="2" key="1">
    <citation type="submission" date="2012-12" db="EMBL/GenBank/DDBJ databases">
        <title>Identification and characterization of a phenylalanine ammonia-lyase gene family in Isatis indigotica Fort.</title>
        <authorList>
            <person name="Liu Q."/>
            <person name="Chen J."/>
            <person name="Zhou X."/>
            <person name="Di P."/>
            <person name="Xiao Y."/>
            <person name="Xuan H."/>
            <person name="Zhang L."/>
            <person name="Chen W."/>
        </authorList>
    </citation>
    <scope>NUCLEOTIDE SEQUENCE</scope>
    <source>
        <tissue evidence="2">Salivary gland</tissue>
    </source>
</reference>
<feature type="transmembrane region" description="Helical" evidence="1">
    <location>
        <begin position="29"/>
        <end position="49"/>
    </location>
</feature>
<evidence type="ECO:0000256" key="1">
    <source>
        <dbReference type="SAM" id="Phobius"/>
    </source>
</evidence>
<accession>A0A0K8REU0</accession>
<dbReference type="AlphaFoldDB" id="A0A0K8REU0"/>